<dbReference type="EMBL" id="OX451741">
    <property type="protein sequence ID" value="CAI8618118.1"/>
    <property type="molecule type" value="Genomic_DNA"/>
</dbReference>
<keyword evidence="2" id="KW-1185">Reference proteome</keyword>
<dbReference type="Proteomes" id="UP001157006">
    <property type="component" value="Chromosome 6"/>
</dbReference>
<sequence>MHSTAPKTSDLAGRTDHRLTYVFQILANITAHHDASPPAIAHGPSNGSCGSLLLCEPIDVVREFDLAVTKSEEETLKDDDEDVEIDVYIDVIEVVVVVNSLRVAKEIAENGAKNDEDFRGSDFS</sequence>
<organism evidence="1 2">
    <name type="scientific">Vicia faba</name>
    <name type="common">Broad bean</name>
    <name type="synonym">Faba vulgaris</name>
    <dbReference type="NCBI Taxonomy" id="3906"/>
    <lineage>
        <taxon>Eukaryota</taxon>
        <taxon>Viridiplantae</taxon>
        <taxon>Streptophyta</taxon>
        <taxon>Embryophyta</taxon>
        <taxon>Tracheophyta</taxon>
        <taxon>Spermatophyta</taxon>
        <taxon>Magnoliopsida</taxon>
        <taxon>eudicotyledons</taxon>
        <taxon>Gunneridae</taxon>
        <taxon>Pentapetalae</taxon>
        <taxon>rosids</taxon>
        <taxon>fabids</taxon>
        <taxon>Fabales</taxon>
        <taxon>Fabaceae</taxon>
        <taxon>Papilionoideae</taxon>
        <taxon>50 kb inversion clade</taxon>
        <taxon>NPAAA clade</taxon>
        <taxon>Hologalegina</taxon>
        <taxon>IRL clade</taxon>
        <taxon>Fabeae</taxon>
        <taxon>Vicia</taxon>
    </lineage>
</organism>
<proteinExistence type="predicted"/>
<evidence type="ECO:0000313" key="2">
    <source>
        <dbReference type="Proteomes" id="UP001157006"/>
    </source>
</evidence>
<name>A0AAV1B9E1_VICFA</name>
<dbReference type="AlphaFoldDB" id="A0AAV1B9E1"/>
<gene>
    <name evidence="1" type="ORF">VFH_VI108080</name>
</gene>
<evidence type="ECO:0000313" key="1">
    <source>
        <dbReference type="EMBL" id="CAI8618118.1"/>
    </source>
</evidence>
<protein>
    <submittedName>
        <fullName evidence="1">Uncharacterized protein</fullName>
    </submittedName>
</protein>
<reference evidence="1 2" key="1">
    <citation type="submission" date="2023-01" db="EMBL/GenBank/DDBJ databases">
        <authorList>
            <person name="Kreplak J."/>
        </authorList>
    </citation>
    <scope>NUCLEOTIDE SEQUENCE [LARGE SCALE GENOMIC DNA]</scope>
</reference>
<accession>A0AAV1B9E1</accession>